<dbReference type="InterPro" id="IPR029063">
    <property type="entry name" value="SAM-dependent_MTases_sf"/>
</dbReference>
<name>A0A4R0N505_9SPHI</name>
<accession>A0A4R0N505</accession>
<reference evidence="4 5" key="1">
    <citation type="submission" date="2019-02" db="EMBL/GenBank/DDBJ databases">
        <title>Pedobacter sp. RP-3-8 sp. nov., isolated from Arctic soil.</title>
        <authorList>
            <person name="Dahal R.H."/>
        </authorList>
    </citation>
    <scope>NUCLEOTIDE SEQUENCE [LARGE SCALE GENOMIC DNA]</scope>
    <source>
        <strain evidence="4 5">RP-3-8</strain>
    </source>
</reference>
<dbReference type="Pfam" id="PF02086">
    <property type="entry name" value="MethyltransfD12"/>
    <property type="match status" value="1"/>
</dbReference>
<keyword evidence="5" id="KW-1185">Reference proteome</keyword>
<protein>
    <submittedName>
        <fullName evidence="4">DNA adenine methylase</fullName>
    </submittedName>
</protein>
<evidence type="ECO:0000313" key="4">
    <source>
        <dbReference type="EMBL" id="TCC94980.1"/>
    </source>
</evidence>
<dbReference type="OrthoDB" id="9805629at2"/>
<dbReference type="AlphaFoldDB" id="A0A4R0N505"/>
<dbReference type="RefSeq" id="WP_131610128.1">
    <property type="nucleotide sequence ID" value="NZ_SJSM01000010.1"/>
</dbReference>
<dbReference type="Proteomes" id="UP000291117">
    <property type="component" value="Unassembled WGS sequence"/>
</dbReference>
<dbReference type="GO" id="GO:0009307">
    <property type="term" value="P:DNA restriction-modification system"/>
    <property type="evidence" value="ECO:0007669"/>
    <property type="project" value="InterPro"/>
</dbReference>
<evidence type="ECO:0000256" key="2">
    <source>
        <dbReference type="ARBA" id="ARBA00022679"/>
    </source>
</evidence>
<evidence type="ECO:0000313" key="5">
    <source>
        <dbReference type="Proteomes" id="UP000291117"/>
    </source>
</evidence>
<dbReference type="GO" id="GO:1904047">
    <property type="term" value="F:S-adenosyl-L-methionine binding"/>
    <property type="evidence" value="ECO:0007669"/>
    <property type="project" value="TreeGrafter"/>
</dbReference>
<dbReference type="InterPro" id="IPR012327">
    <property type="entry name" value="MeTrfase_D12"/>
</dbReference>
<evidence type="ECO:0000256" key="3">
    <source>
        <dbReference type="ARBA" id="ARBA00022691"/>
    </source>
</evidence>
<gene>
    <name evidence="4" type="ORF">EZ444_15835</name>
</gene>
<dbReference type="GO" id="GO:0006298">
    <property type="term" value="P:mismatch repair"/>
    <property type="evidence" value="ECO:0007669"/>
    <property type="project" value="TreeGrafter"/>
</dbReference>
<dbReference type="GO" id="GO:0043565">
    <property type="term" value="F:sequence-specific DNA binding"/>
    <property type="evidence" value="ECO:0007669"/>
    <property type="project" value="TreeGrafter"/>
</dbReference>
<keyword evidence="2" id="KW-0808">Transferase</keyword>
<dbReference type="InterPro" id="IPR012263">
    <property type="entry name" value="M_m6A_EcoRV"/>
</dbReference>
<dbReference type="EMBL" id="SJSM01000010">
    <property type="protein sequence ID" value="TCC94980.1"/>
    <property type="molecule type" value="Genomic_DNA"/>
</dbReference>
<dbReference type="SUPFAM" id="SSF53335">
    <property type="entry name" value="S-adenosyl-L-methionine-dependent methyltransferases"/>
    <property type="match status" value="1"/>
</dbReference>
<comment type="caution">
    <text evidence="4">The sequence shown here is derived from an EMBL/GenBank/DDBJ whole genome shotgun (WGS) entry which is preliminary data.</text>
</comment>
<dbReference type="PRINTS" id="PR00505">
    <property type="entry name" value="D12N6MTFRASE"/>
</dbReference>
<evidence type="ECO:0000256" key="1">
    <source>
        <dbReference type="ARBA" id="ARBA00022603"/>
    </source>
</evidence>
<dbReference type="PIRSF" id="PIRSF000398">
    <property type="entry name" value="M_m6A_EcoRV"/>
    <property type="match status" value="1"/>
</dbReference>
<sequence>MSKIRLKTPISYYGGKQKLAPKIVSLIPKHTLYCEPFLGGAAVFFAKKASEIEVINDTNRELMNFYRMVKEDFVSLEKEIRISLHSRDLYRKASVIYNNSDMFTDLKRAWAVWLLSSQSFSAMLDGNWGYDKTSNTTSQKINHKKESFTEELAIRLQNCQIESADALYIIGSRDTVNSFFYCDPPYYNSDCGHYDGYSEHDFESLLFLLSKIKGKFLLSSYPSPILSKYTKEHRWHTWSINQKVSVNAKSGNQKSKTEMLTANYPISEQLKAV</sequence>
<keyword evidence="3" id="KW-0949">S-adenosyl-L-methionine</keyword>
<organism evidence="4 5">
    <name type="scientific">Pedobacter hiemivivus</name>
    <dbReference type="NCBI Taxonomy" id="2530454"/>
    <lineage>
        <taxon>Bacteria</taxon>
        <taxon>Pseudomonadati</taxon>
        <taxon>Bacteroidota</taxon>
        <taxon>Sphingobacteriia</taxon>
        <taxon>Sphingobacteriales</taxon>
        <taxon>Sphingobacteriaceae</taxon>
        <taxon>Pedobacter</taxon>
    </lineage>
</organism>
<dbReference type="GO" id="GO:0032259">
    <property type="term" value="P:methylation"/>
    <property type="evidence" value="ECO:0007669"/>
    <property type="project" value="UniProtKB-KW"/>
</dbReference>
<dbReference type="Gene3D" id="3.40.50.150">
    <property type="entry name" value="Vaccinia Virus protein VP39"/>
    <property type="match status" value="2"/>
</dbReference>
<dbReference type="PANTHER" id="PTHR30481">
    <property type="entry name" value="DNA ADENINE METHYLASE"/>
    <property type="match status" value="1"/>
</dbReference>
<dbReference type="GO" id="GO:0009007">
    <property type="term" value="F:site-specific DNA-methyltransferase (adenine-specific) activity"/>
    <property type="evidence" value="ECO:0007669"/>
    <property type="project" value="UniProtKB-EC"/>
</dbReference>
<proteinExistence type="predicted"/>
<keyword evidence="1 4" id="KW-0489">Methyltransferase</keyword>